<keyword evidence="3" id="KW-1185">Reference proteome</keyword>
<feature type="region of interest" description="Disordered" evidence="1">
    <location>
        <begin position="38"/>
        <end position="113"/>
    </location>
</feature>
<organism evidence="2 3">
    <name type="scientific">Panicum virgatum</name>
    <name type="common">Blackwell switchgrass</name>
    <dbReference type="NCBI Taxonomy" id="38727"/>
    <lineage>
        <taxon>Eukaryota</taxon>
        <taxon>Viridiplantae</taxon>
        <taxon>Streptophyta</taxon>
        <taxon>Embryophyta</taxon>
        <taxon>Tracheophyta</taxon>
        <taxon>Spermatophyta</taxon>
        <taxon>Magnoliopsida</taxon>
        <taxon>Liliopsida</taxon>
        <taxon>Poales</taxon>
        <taxon>Poaceae</taxon>
        <taxon>PACMAD clade</taxon>
        <taxon>Panicoideae</taxon>
        <taxon>Panicodae</taxon>
        <taxon>Paniceae</taxon>
        <taxon>Panicinae</taxon>
        <taxon>Panicum</taxon>
        <taxon>Panicum sect. Hiantes</taxon>
    </lineage>
</organism>
<name>A0A8T0RKR8_PANVG</name>
<gene>
    <name evidence="2" type="ORF">PVAP13_6KG397750</name>
</gene>
<evidence type="ECO:0000256" key="1">
    <source>
        <dbReference type="SAM" id="MobiDB-lite"/>
    </source>
</evidence>
<protein>
    <submittedName>
        <fullName evidence="2">Uncharacterized protein</fullName>
    </submittedName>
</protein>
<sequence>MAVRLGHALGSRHADLALLLVYTSTQLTWSTHGRRAANCLKSERNGGRRRRRWRTMRRRRRPRHTRLGLEESAPLAPSSRRGARYFPRDKRRRNPHQPGTTTKPLRNTYVSQL</sequence>
<evidence type="ECO:0000313" key="2">
    <source>
        <dbReference type="EMBL" id="KAG2585556.1"/>
    </source>
</evidence>
<reference evidence="2 3" key="1">
    <citation type="submission" date="2020-05" db="EMBL/GenBank/DDBJ databases">
        <title>WGS assembly of Panicum virgatum.</title>
        <authorList>
            <person name="Lovell J.T."/>
            <person name="Jenkins J."/>
            <person name="Shu S."/>
            <person name="Juenger T.E."/>
            <person name="Schmutz J."/>
        </authorList>
    </citation>
    <scope>NUCLEOTIDE SEQUENCE [LARGE SCALE GENOMIC DNA]</scope>
    <source>
        <strain evidence="3">cv. AP13</strain>
    </source>
</reference>
<dbReference type="EMBL" id="CM029047">
    <property type="protein sequence ID" value="KAG2585556.1"/>
    <property type="molecule type" value="Genomic_DNA"/>
</dbReference>
<comment type="caution">
    <text evidence="2">The sequence shown here is derived from an EMBL/GenBank/DDBJ whole genome shotgun (WGS) entry which is preliminary data.</text>
</comment>
<evidence type="ECO:0000313" key="3">
    <source>
        <dbReference type="Proteomes" id="UP000823388"/>
    </source>
</evidence>
<dbReference type="Proteomes" id="UP000823388">
    <property type="component" value="Chromosome 6K"/>
</dbReference>
<dbReference type="AlphaFoldDB" id="A0A8T0RKR8"/>
<feature type="compositionally biased region" description="Polar residues" evidence="1">
    <location>
        <begin position="97"/>
        <end position="113"/>
    </location>
</feature>
<accession>A0A8T0RKR8</accession>
<proteinExistence type="predicted"/>
<feature type="compositionally biased region" description="Basic residues" evidence="1">
    <location>
        <begin position="47"/>
        <end position="66"/>
    </location>
</feature>